<gene>
    <name evidence="1" type="ORF">L6164_004809</name>
</gene>
<sequence length="448" mass="50747">MTTVTCCHTIVPSEDTPNVRWRLSEIDQMQPLKHTLSVYVYKPNPDIATTTPPIQAMIDSLSKILVYYYPLAGRLHWAQSTHDRLELHCNAMGVKLFEAESQAKLADYADFETDAVRDLVPKFDYENSPIEEWPLLLVQLTRLSCGGFCVGVASSHVALDGWAAIQFVKLWGKMARGQSLDPQEIPFHDRIFLKPSEPRVPPRYDHSEYKKPPPVLGCVDSKEEQKKETRVAMLKLTSDQVLKLKNKANEGLQTASARPYSRYEAIAAHVWRCACRARQGNEAHQPTVVRMMSDIRNRWKPPIPLNYSGNTVLLTLTPVSTYEEIMGNPLSYGAQKIRDGVQTLTNDYCRSSLDFVASQEKVDWLRIGSVGSNFYGNPNMSIVSWINLPVYDTDFGWGKPLRMVPVMRDGDGKSFIMPTPDGDGSLILALRLQTLHMEAFKKFFYQDI</sequence>
<name>A0ACB9PUT4_BAUVA</name>
<evidence type="ECO:0000313" key="2">
    <source>
        <dbReference type="Proteomes" id="UP000828941"/>
    </source>
</evidence>
<organism evidence="1 2">
    <name type="scientific">Bauhinia variegata</name>
    <name type="common">Purple orchid tree</name>
    <name type="synonym">Phanera variegata</name>
    <dbReference type="NCBI Taxonomy" id="167791"/>
    <lineage>
        <taxon>Eukaryota</taxon>
        <taxon>Viridiplantae</taxon>
        <taxon>Streptophyta</taxon>
        <taxon>Embryophyta</taxon>
        <taxon>Tracheophyta</taxon>
        <taxon>Spermatophyta</taxon>
        <taxon>Magnoliopsida</taxon>
        <taxon>eudicotyledons</taxon>
        <taxon>Gunneridae</taxon>
        <taxon>Pentapetalae</taxon>
        <taxon>rosids</taxon>
        <taxon>fabids</taxon>
        <taxon>Fabales</taxon>
        <taxon>Fabaceae</taxon>
        <taxon>Cercidoideae</taxon>
        <taxon>Cercideae</taxon>
        <taxon>Bauhiniinae</taxon>
        <taxon>Bauhinia</taxon>
    </lineage>
</organism>
<keyword evidence="2" id="KW-1185">Reference proteome</keyword>
<dbReference type="Proteomes" id="UP000828941">
    <property type="component" value="Chromosome 3"/>
</dbReference>
<protein>
    <submittedName>
        <fullName evidence="1">Uncharacterized protein</fullName>
    </submittedName>
</protein>
<evidence type="ECO:0000313" key="1">
    <source>
        <dbReference type="EMBL" id="KAI4350345.1"/>
    </source>
</evidence>
<dbReference type="EMBL" id="CM039428">
    <property type="protein sequence ID" value="KAI4350345.1"/>
    <property type="molecule type" value="Genomic_DNA"/>
</dbReference>
<reference evidence="1 2" key="1">
    <citation type="journal article" date="2022" name="DNA Res.">
        <title>Chromosomal-level genome assembly of the orchid tree Bauhinia variegata (Leguminosae; Cercidoideae) supports the allotetraploid origin hypothesis of Bauhinia.</title>
        <authorList>
            <person name="Zhong Y."/>
            <person name="Chen Y."/>
            <person name="Zheng D."/>
            <person name="Pang J."/>
            <person name="Liu Y."/>
            <person name="Luo S."/>
            <person name="Meng S."/>
            <person name="Qian L."/>
            <person name="Wei D."/>
            <person name="Dai S."/>
            <person name="Zhou R."/>
        </authorList>
    </citation>
    <scope>NUCLEOTIDE SEQUENCE [LARGE SCALE GENOMIC DNA]</scope>
    <source>
        <strain evidence="1">BV-YZ2020</strain>
    </source>
</reference>
<accession>A0ACB9PUT4</accession>
<comment type="caution">
    <text evidence="1">The sequence shown here is derived from an EMBL/GenBank/DDBJ whole genome shotgun (WGS) entry which is preliminary data.</text>
</comment>
<proteinExistence type="predicted"/>